<dbReference type="PANTHER" id="PTHR34876:SF4">
    <property type="entry name" value="1,4-BETA-D-GLUCAN CELLOBIOHYDROLASE C-RELATED"/>
    <property type="match status" value="1"/>
</dbReference>
<keyword evidence="2 11" id="KW-0378">Hydrolase</keyword>
<accession>A0A5C8Z5M4</accession>
<evidence type="ECO:0000256" key="2">
    <source>
        <dbReference type="ARBA" id="ARBA00022801"/>
    </source>
</evidence>
<feature type="compositionally biased region" description="Polar residues" evidence="12">
    <location>
        <begin position="293"/>
        <end position="302"/>
    </location>
</feature>
<dbReference type="EC" id="3.2.1.-" evidence="11"/>
<dbReference type="Proteomes" id="UP000321234">
    <property type="component" value="Unassembled WGS sequence"/>
</dbReference>
<evidence type="ECO:0000256" key="11">
    <source>
        <dbReference type="RuleBase" id="RU361186"/>
    </source>
</evidence>
<dbReference type="InterPro" id="IPR016288">
    <property type="entry name" value="Beta_cellobiohydrolase"/>
</dbReference>
<keyword evidence="1" id="KW-0732">Signal</keyword>
<dbReference type="SUPFAM" id="SSF51989">
    <property type="entry name" value="Glycosyl hydrolases family 6, cellulases"/>
    <property type="match status" value="1"/>
</dbReference>
<dbReference type="InterPro" id="IPR001524">
    <property type="entry name" value="Glyco_hydro_6_CS"/>
</dbReference>
<dbReference type="AlphaFoldDB" id="A0A5C8Z5M4"/>
<proteinExistence type="inferred from homology"/>
<comment type="similarity">
    <text evidence="11">Belongs to the glycosyl hydrolase family 6.</text>
</comment>
<feature type="region of interest" description="Disordered" evidence="12">
    <location>
        <begin position="287"/>
        <end position="308"/>
    </location>
</feature>
<dbReference type="GO" id="GO:0004553">
    <property type="term" value="F:hydrolase activity, hydrolyzing O-glycosyl compounds"/>
    <property type="evidence" value="ECO:0007669"/>
    <property type="project" value="InterPro"/>
</dbReference>
<feature type="binding site" evidence="9">
    <location>
        <position position="160"/>
    </location>
    <ligand>
        <name>substrate</name>
    </ligand>
</feature>
<dbReference type="PIRSF" id="PIRSF001100">
    <property type="entry name" value="Beta_cellobiohydrolase"/>
    <property type="match status" value="1"/>
</dbReference>
<evidence type="ECO:0000256" key="9">
    <source>
        <dbReference type="PIRSR" id="PIRSR001100-2"/>
    </source>
</evidence>
<evidence type="ECO:0000256" key="5">
    <source>
        <dbReference type="ARBA" id="ARBA00023277"/>
    </source>
</evidence>
<dbReference type="Pfam" id="PF01341">
    <property type="entry name" value="Glyco_hydro_6"/>
    <property type="match status" value="1"/>
</dbReference>
<keyword evidence="14" id="KW-1185">Reference proteome</keyword>
<feature type="binding site" evidence="9">
    <location>
        <position position="42"/>
    </location>
    <ligand>
        <name>substrate</name>
    </ligand>
</feature>
<dbReference type="GO" id="GO:0030245">
    <property type="term" value="P:cellulose catabolic process"/>
    <property type="evidence" value="ECO:0007669"/>
    <property type="project" value="UniProtKB-KW"/>
</dbReference>
<feature type="active site" description="Proton donor" evidence="8 10">
    <location>
        <position position="119"/>
    </location>
</feature>
<feature type="binding site" evidence="9">
    <location>
        <position position="228"/>
    </location>
    <ligand>
        <name>substrate</name>
    </ligand>
</feature>
<evidence type="ECO:0000256" key="12">
    <source>
        <dbReference type="SAM" id="MobiDB-lite"/>
    </source>
</evidence>
<dbReference type="EMBL" id="VKAC01000014">
    <property type="protein sequence ID" value="TXR52488.1"/>
    <property type="molecule type" value="Genomic_DNA"/>
</dbReference>
<evidence type="ECO:0000313" key="14">
    <source>
        <dbReference type="Proteomes" id="UP000321234"/>
    </source>
</evidence>
<protein>
    <recommendedName>
        <fullName evidence="11">Glucanase</fullName>
        <ecNumber evidence="11">3.2.1.-</ecNumber>
    </recommendedName>
</protein>
<dbReference type="Gene3D" id="3.20.20.40">
    <property type="entry name" value="1, 4-beta cellobiohydrolase"/>
    <property type="match status" value="1"/>
</dbReference>
<evidence type="ECO:0000256" key="1">
    <source>
        <dbReference type="ARBA" id="ARBA00022729"/>
    </source>
</evidence>
<keyword evidence="7 11" id="KW-0624">Polysaccharide degradation</keyword>
<keyword evidence="3 11" id="KW-0136">Cellulose degradation</keyword>
<keyword evidence="6 11" id="KW-0326">Glycosidase</keyword>
<keyword evidence="5 11" id="KW-0119">Carbohydrate metabolism</keyword>
<feature type="binding site" evidence="9">
    <location>
        <position position="187"/>
    </location>
    <ligand>
        <name>substrate</name>
    </ligand>
</feature>
<evidence type="ECO:0000256" key="7">
    <source>
        <dbReference type="ARBA" id="ARBA00023326"/>
    </source>
</evidence>
<evidence type="ECO:0000313" key="13">
    <source>
        <dbReference type="EMBL" id="TXR52488.1"/>
    </source>
</evidence>
<evidence type="ECO:0000256" key="6">
    <source>
        <dbReference type="ARBA" id="ARBA00023295"/>
    </source>
</evidence>
<comment type="caution">
    <text evidence="13">The sequence shown here is derived from an EMBL/GenBank/DDBJ whole genome shotgun (WGS) entry which is preliminary data.</text>
</comment>
<evidence type="ECO:0000256" key="8">
    <source>
        <dbReference type="PIRSR" id="PIRSR001100-1"/>
    </source>
</evidence>
<keyword evidence="4" id="KW-1015">Disulfide bond</keyword>
<feature type="active site" description="Proton acceptor" evidence="8">
    <location>
        <position position="265"/>
    </location>
</feature>
<reference evidence="13 14" key="1">
    <citation type="submission" date="2019-07" db="EMBL/GenBank/DDBJ databases">
        <title>Quadrisphaera sp. strain DD2A genome sequencing and assembly.</title>
        <authorList>
            <person name="Kim I."/>
        </authorList>
    </citation>
    <scope>NUCLEOTIDE SEQUENCE [LARGE SCALE GENOMIC DNA]</scope>
    <source>
        <strain evidence="13 14">DD2A</strain>
    </source>
</reference>
<dbReference type="PRINTS" id="PR00733">
    <property type="entry name" value="GLHYDRLASE6"/>
</dbReference>
<name>A0A5C8Z5M4_9ACTN</name>
<feature type="binding site" evidence="9">
    <location>
        <position position="259"/>
    </location>
    <ligand>
        <name>substrate</name>
    </ligand>
</feature>
<gene>
    <name evidence="13" type="ORF">FMM08_20060</name>
</gene>
<dbReference type="InterPro" id="IPR036434">
    <property type="entry name" value="Beta_cellobiohydrolase_sf"/>
</dbReference>
<evidence type="ECO:0000256" key="4">
    <source>
        <dbReference type="ARBA" id="ARBA00023157"/>
    </source>
</evidence>
<dbReference type="PROSITE" id="PS00656">
    <property type="entry name" value="GLYCOSYL_HYDROL_F6_2"/>
    <property type="match status" value="1"/>
</dbReference>
<evidence type="ECO:0000256" key="3">
    <source>
        <dbReference type="ARBA" id="ARBA00023001"/>
    </source>
</evidence>
<evidence type="ECO:0000256" key="10">
    <source>
        <dbReference type="PROSITE-ProRule" id="PRU10057"/>
    </source>
</evidence>
<dbReference type="PANTHER" id="PTHR34876">
    <property type="match status" value="1"/>
</dbReference>
<sequence>MAGVQLWADPDSDAARELAQRGQDGPGAAALARIAQTPNAVWLGDWMSAEQARARAEQVTTAATAAGQAPVLVLYAIPDKDAGGFSAGGAANAGAYMAWVQAVADGIGNRRAIVIVEPDALAQIDQVGGGDERTGMLRDALAILAGTGATSYLDAGNSGWVDADTMAARVQAVGLENAAGVALNTSNFNRTSDEQAYGEALSVKLGGVGYVIDTSRNGNGPATGNLAWCNPAGRALGQTPTTSPNDPAAPHNDALLWVKQVGQSDGECDRGDPPAGTWMPQYAIDLADAASAQPGQPGQLATRTEEQQ</sequence>
<organism evidence="13 14">
    <name type="scientific">Quadrisphaera setariae</name>
    <dbReference type="NCBI Taxonomy" id="2593304"/>
    <lineage>
        <taxon>Bacteria</taxon>
        <taxon>Bacillati</taxon>
        <taxon>Actinomycetota</taxon>
        <taxon>Actinomycetes</taxon>
        <taxon>Kineosporiales</taxon>
        <taxon>Kineosporiaceae</taxon>
        <taxon>Quadrisphaera</taxon>
    </lineage>
</organism>
<dbReference type="OrthoDB" id="309899at2"/>